<sequence>MEAQSEPQIFTSPWLTTEQTAAYLSVSAGTLANWRTKGTGPRYRAVGRMVRYHRDDLDAFMMEGAA</sequence>
<dbReference type="EMBL" id="JALIEB010000006">
    <property type="protein sequence ID" value="MCV3271942.1"/>
    <property type="molecule type" value="Genomic_DNA"/>
</dbReference>
<evidence type="ECO:0000259" key="1">
    <source>
        <dbReference type="Pfam" id="PF12728"/>
    </source>
</evidence>
<dbReference type="InterPro" id="IPR010093">
    <property type="entry name" value="SinI_DNA-bd"/>
</dbReference>
<accession>A0ABT3BEE1</accession>
<keyword evidence="3" id="KW-1185">Reference proteome</keyword>
<reference evidence="2 3" key="1">
    <citation type="submission" date="2022-04" db="EMBL/GenBank/DDBJ databases">
        <title>Roseobacter sp. WL0113 is a bacterium isolated from neritic sediment.</title>
        <authorList>
            <person name="Wang L."/>
            <person name="He W."/>
            <person name="Zhang D.-F."/>
        </authorList>
    </citation>
    <scope>NUCLEOTIDE SEQUENCE [LARGE SCALE GENOMIC DNA]</scope>
    <source>
        <strain evidence="2 3">WL0113</strain>
    </source>
</reference>
<dbReference type="InterPro" id="IPR009061">
    <property type="entry name" value="DNA-bd_dom_put_sf"/>
</dbReference>
<dbReference type="InterPro" id="IPR041657">
    <property type="entry name" value="HTH_17"/>
</dbReference>
<dbReference type="Proteomes" id="UP001208690">
    <property type="component" value="Unassembled WGS sequence"/>
</dbReference>
<organism evidence="2 3">
    <name type="scientific">Roseobacter sinensis</name>
    <dbReference type="NCBI Taxonomy" id="2931391"/>
    <lineage>
        <taxon>Bacteria</taxon>
        <taxon>Pseudomonadati</taxon>
        <taxon>Pseudomonadota</taxon>
        <taxon>Alphaproteobacteria</taxon>
        <taxon>Rhodobacterales</taxon>
        <taxon>Roseobacteraceae</taxon>
        <taxon>Roseobacter</taxon>
    </lineage>
</organism>
<name>A0ABT3BEE1_9RHOB</name>
<dbReference type="NCBIfam" id="TIGR01764">
    <property type="entry name" value="excise"/>
    <property type="match status" value="1"/>
</dbReference>
<dbReference type="RefSeq" id="WP_263844268.1">
    <property type="nucleotide sequence ID" value="NZ_JALIEB010000006.1"/>
</dbReference>
<gene>
    <name evidence="2" type="ORF">MUB52_10930</name>
</gene>
<comment type="caution">
    <text evidence="2">The sequence shown here is derived from an EMBL/GenBank/DDBJ whole genome shotgun (WGS) entry which is preliminary data.</text>
</comment>
<dbReference type="Pfam" id="PF12728">
    <property type="entry name" value="HTH_17"/>
    <property type="match status" value="1"/>
</dbReference>
<proteinExistence type="predicted"/>
<evidence type="ECO:0000313" key="2">
    <source>
        <dbReference type="EMBL" id="MCV3271942.1"/>
    </source>
</evidence>
<dbReference type="SUPFAM" id="SSF46955">
    <property type="entry name" value="Putative DNA-binding domain"/>
    <property type="match status" value="1"/>
</dbReference>
<evidence type="ECO:0000313" key="3">
    <source>
        <dbReference type="Proteomes" id="UP001208690"/>
    </source>
</evidence>
<feature type="domain" description="Helix-turn-helix" evidence="1">
    <location>
        <begin position="14"/>
        <end position="63"/>
    </location>
</feature>
<protein>
    <submittedName>
        <fullName evidence="2">Helix-turn-helix domain-containing protein</fullName>
    </submittedName>
</protein>